<keyword evidence="3" id="KW-1185">Reference proteome</keyword>
<sequence length="829" mass="96287">MLSTHREILILLFDAAVRYSMREAFLSSGNVSAYQSLTDNIYHGLPPLSNAVVRSVFASHFQLPLPLDPHGHRALMLFPWRTFLASRGPFPVTIDNLNPISYNMQLCLCGLSDEDRKVAHGELLGTHFAMEDALRSSYGMSDDRKEHQTFLRKQKTARMTESSTKSSKALLELGDSEAWQRSYLILWKQLEVIKAEWGRLKLEVEDIDTVPLYKQFSELYGAEILYPAMRLLAVHMGTEDEFEGFGTAFQDTLPPKEVSEMEIKTYQLQKLLESMEIHMIHNLQKKINKEITLVISEKTREERNLPTELWKHHNMQETFSVPRPEIVESFVQRIMKQHREIDDEIVFQKDHFRKCLTALGCDIMARERSNFETYSMFYENILSQQHQLLYQKEQELQAIEDRNGNAELSLSQLAGLSHEMIMEITALRSRLADLQEEDHNLKEKIRKEVQEDYEALVQNIFLLCVQLKGKVDEYRLNMSQRMFEIISEVRKEGVDKMIDMKRKFGFRQDSNALKEHLAQQGHLQELRDENSQLETLLCKLKTMSCWKATVQKVQLSTTLREVEKEAFQNKKEYLESKAMAEQEAVLFRQELKAARKALLQCQTENKGLQQQLDKQEYLVQELEHKLNQEVCRRQHLDLTKTKNLEKMLEGLGERELKLQQLTEEAEKSSKIRQLQGKKEKKEIQQIRSRLAQERSLKLDAFQRVEELQCQLYDLEEATTRRSSPGGSIAARVKSANRLYSARSLSHCFSDSSWKQDIGIPTFTLTRDFRRHLLTACSTGGSTIKAEKMERPKTVPPGWRNTVVEALRSDLTENSSSLFAQHCKQKTAQQ</sequence>
<dbReference type="OMA" id="FPFRADW"/>
<evidence type="ECO:0000256" key="1">
    <source>
        <dbReference type="SAM" id="Coils"/>
    </source>
</evidence>
<dbReference type="PANTHER" id="PTHR33331:SF13">
    <property type="entry name" value="COILED-COIL DOMAIN CONTAINING 162"/>
    <property type="match status" value="1"/>
</dbReference>
<dbReference type="Ensembl" id="ENSSMRT00000019945.1">
    <property type="protein sequence ID" value="ENSSMRP00000017045.1"/>
    <property type="gene ID" value="ENSSMRG00000013285.1"/>
</dbReference>
<organism evidence="2 3">
    <name type="scientific">Salvator merianae</name>
    <name type="common">Argentine black and white tegu</name>
    <name type="synonym">Tupinambis merianae</name>
    <dbReference type="NCBI Taxonomy" id="96440"/>
    <lineage>
        <taxon>Eukaryota</taxon>
        <taxon>Metazoa</taxon>
        <taxon>Chordata</taxon>
        <taxon>Craniata</taxon>
        <taxon>Vertebrata</taxon>
        <taxon>Euteleostomi</taxon>
        <taxon>Lepidosauria</taxon>
        <taxon>Squamata</taxon>
        <taxon>Bifurcata</taxon>
        <taxon>Unidentata</taxon>
        <taxon>Episquamata</taxon>
        <taxon>Laterata</taxon>
        <taxon>Teiioidea</taxon>
        <taxon>Teiidae</taxon>
        <taxon>Salvator</taxon>
    </lineage>
</organism>
<dbReference type="GeneTree" id="ENSGT00940000163170"/>
<dbReference type="AlphaFoldDB" id="A0A8D0C4C4"/>
<dbReference type="Proteomes" id="UP000694421">
    <property type="component" value="Unplaced"/>
</dbReference>
<reference evidence="2" key="2">
    <citation type="submission" date="2025-09" db="UniProtKB">
        <authorList>
            <consortium name="Ensembl"/>
        </authorList>
    </citation>
    <scope>IDENTIFICATION</scope>
</reference>
<evidence type="ECO:0000313" key="3">
    <source>
        <dbReference type="Proteomes" id="UP000694421"/>
    </source>
</evidence>
<feature type="coiled-coil region" evidence="1">
    <location>
        <begin position="417"/>
        <end position="451"/>
    </location>
</feature>
<accession>A0A8D0C4C4</accession>
<keyword evidence="1" id="KW-0175">Coiled coil</keyword>
<reference evidence="2" key="1">
    <citation type="submission" date="2025-08" db="UniProtKB">
        <authorList>
            <consortium name="Ensembl"/>
        </authorList>
    </citation>
    <scope>IDENTIFICATION</scope>
</reference>
<name>A0A8D0C4C4_SALMN</name>
<protein>
    <submittedName>
        <fullName evidence="2">Uncharacterized protein</fullName>
    </submittedName>
</protein>
<evidence type="ECO:0000313" key="2">
    <source>
        <dbReference type="Ensembl" id="ENSSMRP00000017045.1"/>
    </source>
</evidence>
<dbReference type="PANTHER" id="PTHR33331">
    <property type="entry name" value="COILED-COIL DOMAIN-CONTAINING PROTEIN 162"/>
    <property type="match status" value="1"/>
</dbReference>
<dbReference type="InterPro" id="IPR040401">
    <property type="entry name" value="CCDC162"/>
</dbReference>
<feature type="coiled-coil region" evidence="1">
    <location>
        <begin position="577"/>
        <end position="664"/>
    </location>
</feature>
<proteinExistence type="predicted"/>